<organism evidence="1 2">
    <name type="scientific">Exidia glandulosa HHB12029</name>
    <dbReference type="NCBI Taxonomy" id="1314781"/>
    <lineage>
        <taxon>Eukaryota</taxon>
        <taxon>Fungi</taxon>
        <taxon>Dikarya</taxon>
        <taxon>Basidiomycota</taxon>
        <taxon>Agaricomycotina</taxon>
        <taxon>Agaricomycetes</taxon>
        <taxon>Auriculariales</taxon>
        <taxon>Exidiaceae</taxon>
        <taxon>Exidia</taxon>
    </lineage>
</organism>
<gene>
    <name evidence="1" type="ORF">EXIGLDRAFT_737030</name>
</gene>
<sequence length="65" mass="6375">MKLLCDEAVPLIADGVGSMSMDVDDASSVPISAAAPSASILAQSVPQSMSTAPTPSSVLTCPLAA</sequence>
<reference evidence="1 2" key="1">
    <citation type="journal article" date="2016" name="Mol. Biol. Evol.">
        <title>Comparative Genomics of Early-Diverging Mushroom-Forming Fungi Provides Insights into the Origins of Lignocellulose Decay Capabilities.</title>
        <authorList>
            <person name="Nagy L.G."/>
            <person name="Riley R."/>
            <person name="Tritt A."/>
            <person name="Adam C."/>
            <person name="Daum C."/>
            <person name="Floudas D."/>
            <person name="Sun H."/>
            <person name="Yadav J.S."/>
            <person name="Pangilinan J."/>
            <person name="Larsson K.H."/>
            <person name="Matsuura K."/>
            <person name="Barry K."/>
            <person name="Labutti K."/>
            <person name="Kuo R."/>
            <person name="Ohm R.A."/>
            <person name="Bhattacharya S.S."/>
            <person name="Shirouzu T."/>
            <person name="Yoshinaga Y."/>
            <person name="Martin F.M."/>
            <person name="Grigoriev I.V."/>
            <person name="Hibbett D.S."/>
        </authorList>
    </citation>
    <scope>NUCLEOTIDE SEQUENCE [LARGE SCALE GENOMIC DNA]</scope>
    <source>
        <strain evidence="1 2">HHB12029</strain>
    </source>
</reference>
<accession>A0A165J6I3</accession>
<dbReference type="InParanoid" id="A0A165J6I3"/>
<name>A0A165J6I3_EXIGL</name>
<evidence type="ECO:0000313" key="2">
    <source>
        <dbReference type="Proteomes" id="UP000077266"/>
    </source>
</evidence>
<keyword evidence="2" id="KW-1185">Reference proteome</keyword>
<dbReference type="EMBL" id="KV425973">
    <property type="protein sequence ID" value="KZV94401.1"/>
    <property type="molecule type" value="Genomic_DNA"/>
</dbReference>
<dbReference type="Proteomes" id="UP000077266">
    <property type="component" value="Unassembled WGS sequence"/>
</dbReference>
<protein>
    <submittedName>
        <fullName evidence="1">Uncharacterized protein</fullName>
    </submittedName>
</protein>
<dbReference type="AlphaFoldDB" id="A0A165J6I3"/>
<evidence type="ECO:0000313" key="1">
    <source>
        <dbReference type="EMBL" id="KZV94401.1"/>
    </source>
</evidence>
<proteinExistence type="predicted"/>